<dbReference type="STRING" id="1177179.A11A3_09942"/>
<dbReference type="EMBL" id="AMRJ01000014">
    <property type="protein sequence ID" value="EKF74131.1"/>
    <property type="molecule type" value="Genomic_DNA"/>
</dbReference>
<evidence type="ECO:0000313" key="3">
    <source>
        <dbReference type="EMBL" id="EKF74131.1"/>
    </source>
</evidence>
<evidence type="ECO:0000313" key="4">
    <source>
        <dbReference type="Proteomes" id="UP000010164"/>
    </source>
</evidence>
<comment type="caution">
    <text evidence="3">The sequence shown here is derived from an EMBL/GenBank/DDBJ whole genome shotgun (WGS) entry which is preliminary data.</text>
</comment>
<proteinExistence type="predicted"/>
<accession>L0WAY2</accession>
<gene>
    <name evidence="3" type="ORF">A11A3_09942</name>
</gene>
<dbReference type="PATRIC" id="fig|1177179.3.peg.1978"/>
<dbReference type="OrthoDB" id="191313at2"/>
<dbReference type="Proteomes" id="UP000010164">
    <property type="component" value="Unassembled WGS sequence"/>
</dbReference>
<organism evidence="3 4">
    <name type="scientific">Alcanivorax hongdengensis A-11-3</name>
    <dbReference type="NCBI Taxonomy" id="1177179"/>
    <lineage>
        <taxon>Bacteria</taxon>
        <taxon>Pseudomonadati</taxon>
        <taxon>Pseudomonadota</taxon>
        <taxon>Gammaproteobacteria</taxon>
        <taxon>Oceanospirillales</taxon>
        <taxon>Alcanivoracaceae</taxon>
        <taxon>Alcanivorax</taxon>
    </lineage>
</organism>
<keyword evidence="4" id="KW-1185">Reference proteome</keyword>
<feature type="chain" id="PRO_5003947822" description="DUF2059 domain-containing protein" evidence="1">
    <location>
        <begin position="20"/>
        <end position="175"/>
    </location>
</feature>
<keyword evidence="1" id="KW-0732">Signal</keyword>
<feature type="domain" description="DUF2059" evidence="2">
    <location>
        <begin position="88"/>
        <end position="145"/>
    </location>
</feature>
<dbReference type="AlphaFoldDB" id="L0WAY2"/>
<evidence type="ECO:0000256" key="1">
    <source>
        <dbReference type="SAM" id="SignalP"/>
    </source>
</evidence>
<feature type="signal peptide" evidence="1">
    <location>
        <begin position="1"/>
        <end position="19"/>
    </location>
</feature>
<dbReference type="RefSeq" id="WP_008929166.1">
    <property type="nucleotide sequence ID" value="NZ_AMRJ01000014.1"/>
</dbReference>
<protein>
    <recommendedName>
        <fullName evidence="2">DUF2059 domain-containing protein</fullName>
    </recommendedName>
</protein>
<dbReference type="eggNOG" id="COG3184">
    <property type="taxonomic scope" value="Bacteria"/>
</dbReference>
<evidence type="ECO:0000259" key="2">
    <source>
        <dbReference type="Pfam" id="PF09832"/>
    </source>
</evidence>
<dbReference type="Pfam" id="PF09832">
    <property type="entry name" value="DUF2059"/>
    <property type="match status" value="1"/>
</dbReference>
<sequence>MKRIIAALLLSMLATWAMADDMAAKKQAAMKVLEASNTEAIYAEARKQIETMGEQALTQSIPDDQTAMRKRYHKRMETVLSEGLDWKAMKTQMVKVYMDTFSLEELKDMADFYQSPTGRSIMKKMPAVMTQSVQLSQQQMQRVMPALQQMFSDLDAELAQQQAKASAGKNGDSQE</sequence>
<name>L0WAY2_9GAMM</name>
<reference evidence="3 4" key="1">
    <citation type="journal article" date="2012" name="J. Bacteriol.">
        <title>Genome Sequence of the Alkane-Degrading Bacterium Alcanivorax hongdengensis Type Strain A-11-3.</title>
        <authorList>
            <person name="Lai Q."/>
            <person name="Shao Z."/>
        </authorList>
    </citation>
    <scope>NUCLEOTIDE SEQUENCE [LARGE SCALE GENOMIC DNA]</scope>
    <source>
        <strain evidence="3 4">A-11-3</strain>
    </source>
</reference>
<dbReference type="InterPro" id="IPR018637">
    <property type="entry name" value="DUF2059"/>
</dbReference>